<dbReference type="GO" id="GO:0010008">
    <property type="term" value="C:endosome membrane"/>
    <property type="evidence" value="ECO:0007669"/>
    <property type="project" value="UniProtKB-SubCell"/>
</dbReference>
<feature type="region of interest" description="Disordered" evidence="12">
    <location>
        <begin position="1376"/>
        <end position="1395"/>
    </location>
</feature>
<feature type="repeat" description="WD" evidence="11">
    <location>
        <begin position="1015"/>
        <end position="1047"/>
    </location>
</feature>
<keyword evidence="7" id="KW-0547">Nucleotide-binding</keyword>
<keyword evidence="15" id="KW-1185">Reference proteome</keyword>
<evidence type="ECO:0000256" key="2">
    <source>
        <dbReference type="ARBA" id="ARBA00012513"/>
    </source>
</evidence>
<keyword evidence="9" id="KW-0067">ATP-binding</keyword>
<evidence type="ECO:0000256" key="3">
    <source>
        <dbReference type="ARBA" id="ARBA00022527"/>
    </source>
</evidence>
<name>A0A6A1LWD9_9ASCO</name>
<feature type="compositionally biased region" description="Low complexity" evidence="12">
    <location>
        <begin position="1376"/>
        <end position="1389"/>
    </location>
</feature>
<dbReference type="PANTHER" id="PTHR17583:SF0">
    <property type="entry name" value="PHOSPHOINOSITIDE 3-KINASE REGULATORY SUBUNIT 4"/>
    <property type="match status" value="1"/>
</dbReference>
<dbReference type="PROSITE" id="PS00108">
    <property type="entry name" value="PROTEIN_KINASE_ST"/>
    <property type="match status" value="1"/>
</dbReference>
<dbReference type="InterPro" id="IPR008271">
    <property type="entry name" value="Ser/Thr_kinase_AS"/>
</dbReference>
<dbReference type="GO" id="GO:0071561">
    <property type="term" value="C:nucleus-vacuole junction"/>
    <property type="evidence" value="ECO:0007669"/>
    <property type="project" value="TreeGrafter"/>
</dbReference>
<evidence type="ECO:0000259" key="13">
    <source>
        <dbReference type="PROSITE" id="PS50011"/>
    </source>
</evidence>
<feature type="region of interest" description="Disordered" evidence="12">
    <location>
        <begin position="982"/>
        <end position="1003"/>
    </location>
</feature>
<dbReference type="SUPFAM" id="SSF50978">
    <property type="entry name" value="WD40 repeat-like"/>
    <property type="match status" value="1"/>
</dbReference>
<dbReference type="GO" id="GO:0034271">
    <property type="term" value="C:phosphatidylinositol 3-kinase complex, class III, type I"/>
    <property type="evidence" value="ECO:0007669"/>
    <property type="project" value="TreeGrafter"/>
</dbReference>
<evidence type="ECO:0000313" key="15">
    <source>
        <dbReference type="Proteomes" id="UP000761534"/>
    </source>
</evidence>
<feature type="region of interest" description="Disordered" evidence="12">
    <location>
        <begin position="710"/>
        <end position="730"/>
    </location>
</feature>
<evidence type="ECO:0000256" key="7">
    <source>
        <dbReference type="ARBA" id="ARBA00022741"/>
    </source>
</evidence>
<dbReference type="GO" id="GO:0004674">
    <property type="term" value="F:protein serine/threonine kinase activity"/>
    <property type="evidence" value="ECO:0007669"/>
    <property type="project" value="UniProtKB-KW"/>
</dbReference>
<dbReference type="CDD" id="cd13980">
    <property type="entry name" value="STKc_Vps15"/>
    <property type="match status" value="1"/>
</dbReference>
<dbReference type="GO" id="GO:0045324">
    <property type="term" value="P:late endosome to vacuole transport"/>
    <property type="evidence" value="ECO:0007669"/>
    <property type="project" value="InterPro"/>
</dbReference>
<keyword evidence="4 11" id="KW-0853">WD repeat</keyword>
<evidence type="ECO:0000256" key="5">
    <source>
        <dbReference type="ARBA" id="ARBA00022679"/>
    </source>
</evidence>
<dbReference type="GO" id="GO:0016236">
    <property type="term" value="P:macroautophagy"/>
    <property type="evidence" value="ECO:0007669"/>
    <property type="project" value="InterPro"/>
</dbReference>
<comment type="caution">
    <text evidence="14">The sequence shown here is derived from an EMBL/GenBank/DDBJ whole genome shotgun (WGS) entry which is preliminary data.</text>
</comment>
<organism evidence="14 15">
    <name type="scientific">Trichomonascus ciferrii</name>
    <dbReference type="NCBI Taxonomy" id="44093"/>
    <lineage>
        <taxon>Eukaryota</taxon>
        <taxon>Fungi</taxon>
        <taxon>Dikarya</taxon>
        <taxon>Ascomycota</taxon>
        <taxon>Saccharomycotina</taxon>
        <taxon>Dipodascomycetes</taxon>
        <taxon>Dipodascales</taxon>
        <taxon>Trichomonascaceae</taxon>
        <taxon>Trichomonascus</taxon>
        <taxon>Trichomonascus ciferrii complex</taxon>
    </lineage>
</organism>
<protein>
    <recommendedName>
        <fullName evidence="2">non-specific serine/threonine protein kinase</fullName>
        <ecNumber evidence="2">2.7.11.1</ecNumber>
    </recommendedName>
</protein>
<dbReference type="PROSITE" id="PS50011">
    <property type="entry name" value="PROTEIN_KINASE_DOM"/>
    <property type="match status" value="1"/>
</dbReference>
<dbReference type="InterPro" id="IPR045162">
    <property type="entry name" value="Vps15-like"/>
</dbReference>
<dbReference type="InterPro" id="IPR000719">
    <property type="entry name" value="Prot_kinase_dom"/>
</dbReference>
<keyword evidence="3" id="KW-0723">Serine/threonine-protein kinase</keyword>
<reference evidence="14" key="1">
    <citation type="journal article" date="2019" name="G3 (Bethesda)">
        <title>Genome Assemblies of Two Rare Opportunistic Yeast Pathogens: Diutina rugosa (syn. Candida rugosa) and Trichomonascus ciferrii (syn. Candida ciferrii).</title>
        <authorList>
            <person name="Mixao V."/>
            <person name="Saus E."/>
            <person name="Hansen A.P."/>
            <person name="Lass-Florl C."/>
            <person name="Gabaldon T."/>
        </authorList>
    </citation>
    <scope>NUCLEOTIDE SEQUENCE</scope>
    <source>
        <strain evidence="14">CBS 4856</strain>
    </source>
</reference>
<keyword evidence="8" id="KW-0418">Kinase</keyword>
<accession>A0A6A1LWD9</accession>
<feature type="domain" description="Protein kinase" evidence="13">
    <location>
        <begin position="1"/>
        <end position="236"/>
    </location>
</feature>
<dbReference type="EC" id="2.7.11.1" evidence="2"/>
<dbReference type="GO" id="GO:0006623">
    <property type="term" value="P:protein targeting to vacuole"/>
    <property type="evidence" value="ECO:0007669"/>
    <property type="project" value="TreeGrafter"/>
</dbReference>
<evidence type="ECO:0000256" key="6">
    <source>
        <dbReference type="ARBA" id="ARBA00022737"/>
    </source>
</evidence>
<dbReference type="InterPro" id="IPR016024">
    <property type="entry name" value="ARM-type_fold"/>
</dbReference>
<dbReference type="Pfam" id="PF22956">
    <property type="entry name" value="VPS15-like_hel"/>
    <property type="match status" value="1"/>
</dbReference>
<evidence type="ECO:0000256" key="8">
    <source>
        <dbReference type="ARBA" id="ARBA00022777"/>
    </source>
</evidence>
<evidence type="ECO:0000256" key="1">
    <source>
        <dbReference type="ARBA" id="ARBA00004455"/>
    </source>
</evidence>
<dbReference type="SMART" id="SM00320">
    <property type="entry name" value="WD40"/>
    <property type="match status" value="3"/>
</dbReference>
<sequence>MVVVGQKEILATAPNVIPYCRILNTERAGYLVRQHFRSNLYDRISTRPFLENIEKLWITYQMLKGLEHCHASKVCHGDIKSENVLVTSWNWIYLSDFAPYKPAYLPENDPASFSFFFDTSQRRTCYVAPERFLSHGEGEINQGKLTSAMDIFSMGCVIAELFLEGSPIFTLAQLYKYKRGEYTPNLNGIEDIGVREMVESMISLDPEKRLSANEYIEKYRNRVFPAYFYNFLHDYIDSLVTPAAHIQVGTERLKQIESDQRIDMIWKDFHKISKALGFYDSAQQENEDTEKISSCTKVGSGFVPVCLDLPAMPHWIPTLRKLSPTDDDGALIMVAIVCSAIRNTSRSNARIRGCELLLALGERIHDEAKLDRCLSHLMFLLDDRSESVQVAALRNLTHLLDLVGAITPVNGNIFSEYILPRLSYLLNRTSVIVRAAYASCISSLAQTASRFLDMGQVLRTTGIMEAEDPETENGVSTDTAAYDTLKQNLSFIIEEHTTALLTDSSSAVRRALLKNLVPLCMFFGKQKTNDVILSHLITYLNDRDSFLRIQLFESIVGLAPYVGVMSLEQYIIPLMIQTLADPEEFVVEKVLQAFTSLSDLGLIRASCMWDLLKFCAKFTIHPNTWIRSSTFVFFSSVTRWLTPAQLYCIYLPILKPYLECEVSDFSESNLISNAKPPLSRAIYNRALTWASKAQKSLFWKIDSNKPNQLASSTKSSSLSRQGKKGGFPVATSNEDEQWLERLREIGLKNENIWMLVAYKEYIYRVARLNHRLSVDSSSEEFTSSHVHLHSIGALPMNVFFDRSFKVKHGQYNMQGDGARGRTHGRYGSQLENGSTADNLKVPNNDSNGLHNRTPSGVSATSVDEAPVDAMRLLGLNDELASQPTGETKNGQQSGRTKTLAMAAPQTATLLEDAYGEVGRETPIAATPMARGQSPNPNVDGNGADIRALCSYNGDNPFIWKYLEAVYTETLTSDYPLEYGKKHNLTPRSRLPPNAYQASPPKRRKGRPLGILVSNFEEHSGAVNTVVVSPDHSFFLTGSDDGTIKVWDCFRLEKNVINKSVQTYDCGNGVKVKKLCFLGNSYTFACSTNDGVIGLIRVDVSSRTENLGPRYRKLTLVNEFRQFKEGEYAIWMEYIKTESASLLYVLTTASRIVAVNLSSMEIELSMTNPYSHGLPTCFVVDKDKNWLLVGTTYGILDLWDLRFALLVKSWAVGGSTPVHKLLLYPNSPSKHVCVVGGTSQAEITVWDIESSECREIYRTNDSTETGKQYKALSVDSVTTSKTNSILSMKPEEGATEEGSPPEILCAMTGVEFEPGAGSSRKGGYMITGGTDKVLRFWDIHSPEACTIISGLKFDSGKPIYSVLNPQPSIKLITEKITGGTSSNSNKQGKSSKLERIPRTTIMAADQMDLGRNHQAAILDVAVLLRPYEMVISVDRKGAVKVYM</sequence>
<dbReference type="VEuPathDB" id="FungiDB:TRICI_002103"/>
<gene>
    <name evidence="14" type="ORF">TRICI_002103</name>
</gene>
<proteinExistence type="predicted"/>
<dbReference type="Gene3D" id="1.10.510.10">
    <property type="entry name" value="Transferase(Phosphotransferase) domain 1"/>
    <property type="match status" value="1"/>
</dbReference>
<evidence type="ECO:0000256" key="11">
    <source>
        <dbReference type="PROSITE-ProRule" id="PRU00221"/>
    </source>
</evidence>
<feature type="repeat" description="WD" evidence="11">
    <location>
        <begin position="1321"/>
        <end position="1346"/>
    </location>
</feature>
<dbReference type="InterPro" id="IPR001680">
    <property type="entry name" value="WD40_rpt"/>
</dbReference>
<dbReference type="OrthoDB" id="242910at2759"/>
<dbReference type="GO" id="GO:0034272">
    <property type="term" value="C:phosphatidylinositol 3-kinase complex, class III, type II"/>
    <property type="evidence" value="ECO:0007669"/>
    <property type="project" value="TreeGrafter"/>
</dbReference>
<feature type="compositionally biased region" description="Polar residues" evidence="12">
    <location>
        <begin position="829"/>
        <end position="861"/>
    </location>
</feature>
<dbReference type="PANTHER" id="PTHR17583">
    <property type="entry name" value="PHOSPHOINOSITIDE 3-KINASE REGULATORY SUBUNIT 4"/>
    <property type="match status" value="1"/>
</dbReference>
<dbReference type="InterPro" id="IPR015943">
    <property type="entry name" value="WD40/YVTN_repeat-like_dom_sf"/>
</dbReference>
<dbReference type="Pfam" id="PF00400">
    <property type="entry name" value="WD40"/>
    <property type="match status" value="1"/>
</dbReference>
<dbReference type="InterPro" id="IPR011989">
    <property type="entry name" value="ARM-like"/>
</dbReference>
<dbReference type="GO" id="GO:0005794">
    <property type="term" value="C:Golgi apparatus"/>
    <property type="evidence" value="ECO:0007669"/>
    <property type="project" value="UniProtKB-SubCell"/>
</dbReference>
<dbReference type="InterPro" id="IPR036322">
    <property type="entry name" value="WD40_repeat_dom_sf"/>
</dbReference>
<feature type="region of interest" description="Disordered" evidence="12">
    <location>
        <begin position="811"/>
        <end position="862"/>
    </location>
</feature>
<dbReference type="EMBL" id="SWFS01000146">
    <property type="protein sequence ID" value="KAA8915745.1"/>
    <property type="molecule type" value="Genomic_DNA"/>
</dbReference>
<dbReference type="InterPro" id="IPR055231">
    <property type="entry name" value="2AA_helical"/>
</dbReference>
<dbReference type="PROSITE" id="PS50082">
    <property type="entry name" value="WD_REPEATS_2"/>
    <property type="match status" value="2"/>
</dbReference>
<dbReference type="SUPFAM" id="SSF48371">
    <property type="entry name" value="ARM repeat"/>
    <property type="match status" value="1"/>
</dbReference>
<evidence type="ECO:0000313" key="14">
    <source>
        <dbReference type="EMBL" id="KAA8915745.1"/>
    </source>
</evidence>
<evidence type="ECO:0000256" key="10">
    <source>
        <dbReference type="ARBA" id="ARBA00037864"/>
    </source>
</evidence>
<dbReference type="Gene3D" id="1.25.10.10">
    <property type="entry name" value="Leucine-rich Repeat Variant"/>
    <property type="match status" value="2"/>
</dbReference>
<keyword evidence="5" id="KW-0808">Transferase</keyword>
<dbReference type="InterPro" id="IPR011009">
    <property type="entry name" value="Kinase-like_dom_sf"/>
</dbReference>
<evidence type="ECO:0000256" key="4">
    <source>
        <dbReference type="ARBA" id="ARBA00022574"/>
    </source>
</evidence>
<dbReference type="Proteomes" id="UP000761534">
    <property type="component" value="Unassembled WGS sequence"/>
</dbReference>
<comment type="subcellular location">
    <subcellularLocation>
        <location evidence="1">Endosome membrane</location>
        <topology evidence="1">Lipid-anchor</topology>
    </subcellularLocation>
    <subcellularLocation>
        <location evidence="10">Golgi apparatus</location>
        <location evidence="10">trans-Golgi network membrane</location>
        <topology evidence="10">Lipid-anchor</topology>
    </subcellularLocation>
</comment>
<keyword evidence="6" id="KW-0677">Repeat</keyword>
<dbReference type="PROSITE" id="PS50294">
    <property type="entry name" value="WD_REPEATS_REGION"/>
    <property type="match status" value="1"/>
</dbReference>
<dbReference type="SUPFAM" id="SSF56112">
    <property type="entry name" value="Protein kinase-like (PK-like)"/>
    <property type="match status" value="1"/>
</dbReference>
<evidence type="ECO:0000256" key="12">
    <source>
        <dbReference type="SAM" id="MobiDB-lite"/>
    </source>
</evidence>
<dbReference type="FunFam" id="1.10.510.10:FF:000497">
    <property type="entry name" value="Phosphoinositide 3-kinase regulatory subunit"/>
    <property type="match status" value="1"/>
</dbReference>
<evidence type="ECO:0000256" key="9">
    <source>
        <dbReference type="ARBA" id="ARBA00022840"/>
    </source>
</evidence>
<dbReference type="Pfam" id="PF00069">
    <property type="entry name" value="Pkinase"/>
    <property type="match status" value="1"/>
</dbReference>
<dbReference type="SMART" id="SM00220">
    <property type="entry name" value="S_TKc"/>
    <property type="match status" value="1"/>
</dbReference>
<dbReference type="GO" id="GO:0005770">
    <property type="term" value="C:late endosome"/>
    <property type="evidence" value="ECO:0007669"/>
    <property type="project" value="TreeGrafter"/>
</dbReference>
<dbReference type="GO" id="GO:0005524">
    <property type="term" value="F:ATP binding"/>
    <property type="evidence" value="ECO:0007669"/>
    <property type="project" value="UniProtKB-KW"/>
</dbReference>
<dbReference type="Gene3D" id="2.130.10.10">
    <property type="entry name" value="YVTN repeat-like/Quinoprotein amine dehydrogenase"/>
    <property type="match status" value="2"/>
</dbReference>